<dbReference type="NCBIfam" id="TIGR04057">
    <property type="entry name" value="SusC_RagA_signa"/>
    <property type="match status" value="1"/>
</dbReference>
<dbReference type="InterPro" id="IPR023997">
    <property type="entry name" value="TonB-dep_OMP_SusC/RagA_CS"/>
</dbReference>
<name>A0A6H0KWG2_9BACE</name>
<keyword evidence="2" id="KW-0798">TonB box</keyword>
<comment type="similarity">
    <text evidence="1 2">Belongs to the TonB-dependent receptor family.</text>
</comment>
<reference evidence="5 6" key="1">
    <citation type="submission" date="2020-03" db="EMBL/GenBank/DDBJ databases">
        <title>Genomic analysis of Bacteroides faecium CBA7301.</title>
        <authorList>
            <person name="Kim J."/>
            <person name="Roh S.W."/>
        </authorList>
    </citation>
    <scope>NUCLEOTIDE SEQUENCE [LARGE SCALE GENOMIC DNA]</scope>
    <source>
        <strain evidence="5 6">CBA7301</strain>
    </source>
</reference>
<evidence type="ECO:0000256" key="2">
    <source>
        <dbReference type="RuleBase" id="RU003357"/>
    </source>
</evidence>
<dbReference type="KEGG" id="bfc:BacF7301_04360"/>
<accession>A0A6H0KWG2</accession>
<feature type="domain" description="TonB-dependent receptor-like beta-barrel" evidence="3">
    <location>
        <begin position="449"/>
        <end position="914"/>
    </location>
</feature>
<dbReference type="SUPFAM" id="SSF56935">
    <property type="entry name" value="Porins"/>
    <property type="match status" value="1"/>
</dbReference>
<dbReference type="Pfam" id="PF00593">
    <property type="entry name" value="TonB_dep_Rec_b-barrel"/>
    <property type="match status" value="1"/>
</dbReference>
<dbReference type="InterPro" id="IPR008969">
    <property type="entry name" value="CarboxyPept-like_regulatory"/>
</dbReference>
<keyword evidence="1" id="KW-1134">Transmembrane beta strand</keyword>
<keyword evidence="5" id="KW-0675">Receptor</keyword>
<dbReference type="InterPro" id="IPR037066">
    <property type="entry name" value="Plug_dom_sf"/>
</dbReference>
<evidence type="ECO:0000259" key="4">
    <source>
        <dbReference type="Pfam" id="PF07715"/>
    </source>
</evidence>
<dbReference type="Pfam" id="PF13715">
    <property type="entry name" value="CarbopepD_reg_2"/>
    <property type="match status" value="1"/>
</dbReference>
<keyword evidence="6" id="KW-1185">Reference proteome</keyword>
<comment type="subcellular location">
    <subcellularLocation>
        <location evidence="1">Cell outer membrane</location>
        <topology evidence="1">Multi-pass membrane protein</topology>
    </subcellularLocation>
</comment>
<dbReference type="NCBIfam" id="TIGR04056">
    <property type="entry name" value="OMP_RagA_SusC"/>
    <property type="match status" value="1"/>
</dbReference>
<evidence type="ECO:0000256" key="1">
    <source>
        <dbReference type="PROSITE-ProRule" id="PRU01360"/>
    </source>
</evidence>
<dbReference type="Gene3D" id="2.60.40.1120">
    <property type="entry name" value="Carboxypeptidase-like, regulatory domain"/>
    <property type="match status" value="1"/>
</dbReference>
<dbReference type="FunFam" id="2.60.40.1120:FF:000003">
    <property type="entry name" value="Outer membrane protein Omp121"/>
    <property type="match status" value="1"/>
</dbReference>
<protein>
    <submittedName>
        <fullName evidence="5">TonB-dependent receptor</fullName>
    </submittedName>
</protein>
<dbReference type="Pfam" id="PF07715">
    <property type="entry name" value="Plug"/>
    <property type="match status" value="1"/>
</dbReference>
<dbReference type="InterPro" id="IPR012910">
    <property type="entry name" value="Plug_dom"/>
</dbReference>
<dbReference type="Proteomes" id="UP000501780">
    <property type="component" value="Chromosome"/>
</dbReference>
<dbReference type="Gene3D" id="2.170.130.10">
    <property type="entry name" value="TonB-dependent receptor, plug domain"/>
    <property type="match status" value="1"/>
</dbReference>
<keyword evidence="1" id="KW-0813">Transport</keyword>
<dbReference type="InterPro" id="IPR000531">
    <property type="entry name" value="Beta-barrel_TonB"/>
</dbReference>
<evidence type="ECO:0000259" key="3">
    <source>
        <dbReference type="Pfam" id="PF00593"/>
    </source>
</evidence>
<dbReference type="EMBL" id="CP050831">
    <property type="protein sequence ID" value="QIU97401.1"/>
    <property type="molecule type" value="Genomic_DNA"/>
</dbReference>
<dbReference type="InterPro" id="IPR039426">
    <property type="entry name" value="TonB-dep_rcpt-like"/>
</dbReference>
<keyword evidence="1" id="KW-0812">Transmembrane</keyword>
<proteinExistence type="inferred from homology"/>
<dbReference type="PROSITE" id="PS52016">
    <property type="entry name" value="TONB_DEPENDENT_REC_3"/>
    <property type="match status" value="1"/>
</dbReference>
<sequence>MQKILSGTSLDYKINENRVVSIVPKTQSKEKLQRLNGSIIDEKGTPLIGVSVLIKGTSQGTITDIDGKFYLDNVEPSSTVVFSYIGYETIEKPVNGKRELTVILKENSHLLKEVVVVGYGAQRKVNLSGAVSMVSVDEQLSGRSISSTSTALSGLVPGLMVQQSSGMAGKDGATLRVRGLGTVNNSVPLIVVDGIPDIEIDRIDMNDIESISVLKDASSSAVYGSRAANGVILITTKKGKSGRVNVNYSGNFSVGKATGFYDFLADYPRALTLHNQAATNGNSGAIYKDGTIDEWMAKGMVDPVLYPNTDWWDVIFRSPFTQNHSLSATGGNEKGTYYLSIGLLDQEGLMINNDYRRYSFRVNVDQKVGNHFKVGLNAAGQWSDQVYPLDEGLLSYGNASTWEMVRTVAGILPQHPVTGEYGGAMAYGEDILAANLLSKYSVNNNKLERKDFNGMAFLEWQPLSFLQFRADYGLTYRNDFTKSWSMPTILQNFQTGLPGYETVTKSTGITDYTRERTKTILNLHAIYNQEIFSGHNLRFQFIYSEEYWHERSQSSSRNDRFHPNLTEIDGAGVTTQSTGGSSSKEGLRSIVTKLNYDIHDKYMLQALVRWDASSKFSKGHQWGTFPSVSAAWRFSEEGFFEPLKDVVSNAKIRMSWGKVGNNSGVDRYYQKDTYNSYPYTFGDNILVEGYAPYKLIDPNFTWESTAMTNLGLELSFFNNRLKMELDLYNKLTTSMIRPGQVSRLLSGLEAPDRNIGEMRNRGAEISLSWQDQIGDFSYGIGINYSYNKNKLLKWNERLGRGDKFLGYPYEMVYTYKAVGIAQTWEEIANAPYQNDNLAPGDLLMEDINGDGVIDSNDKVAMPNSMRYIPTSDFSISFNADWKGFDLSMLFQGNAGRKNFWLDNFNNVNVYTSRYAFQEHHLDTWSPDNRGAKFPRLTSGSNGGFNQEQSTFWLYSCDYIRLKNIQLGYRIPSKLLKHIGVSSARIHISAENLFTITKWPGLDPEKLPKSGSEIPYPLMKNYSLGINVTL</sequence>
<gene>
    <name evidence="5" type="ORF">BacF7301_04360</name>
</gene>
<dbReference type="SUPFAM" id="SSF49464">
    <property type="entry name" value="Carboxypeptidase regulatory domain-like"/>
    <property type="match status" value="1"/>
</dbReference>
<evidence type="ECO:0000313" key="5">
    <source>
        <dbReference type="EMBL" id="QIU97401.1"/>
    </source>
</evidence>
<keyword evidence="1" id="KW-0998">Cell outer membrane</keyword>
<dbReference type="InterPro" id="IPR023996">
    <property type="entry name" value="TonB-dep_OMP_SusC/RagA"/>
</dbReference>
<dbReference type="GO" id="GO:0009279">
    <property type="term" value="C:cell outer membrane"/>
    <property type="evidence" value="ECO:0007669"/>
    <property type="project" value="UniProtKB-SubCell"/>
</dbReference>
<dbReference type="AlphaFoldDB" id="A0A6H0KWG2"/>
<feature type="domain" description="TonB-dependent receptor plug" evidence="4">
    <location>
        <begin position="128"/>
        <end position="231"/>
    </location>
</feature>
<keyword evidence="1 2" id="KW-0472">Membrane</keyword>
<evidence type="ECO:0000313" key="6">
    <source>
        <dbReference type="Proteomes" id="UP000501780"/>
    </source>
</evidence>
<organism evidence="5 6">
    <name type="scientific">Bacteroides faecium</name>
    <dbReference type="NCBI Taxonomy" id="2715212"/>
    <lineage>
        <taxon>Bacteria</taxon>
        <taxon>Pseudomonadati</taxon>
        <taxon>Bacteroidota</taxon>
        <taxon>Bacteroidia</taxon>
        <taxon>Bacteroidales</taxon>
        <taxon>Bacteroidaceae</taxon>
        <taxon>Bacteroides</taxon>
    </lineage>
</organism>